<reference evidence="6" key="1">
    <citation type="journal article" date="2019" name="Int. J. Syst. Evol. Microbiol.">
        <title>The Global Catalogue of Microorganisms (GCM) 10K type strain sequencing project: providing services to taxonomists for standard genome sequencing and annotation.</title>
        <authorList>
            <consortium name="The Broad Institute Genomics Platform"/>
            <consortium name="The Broad Institute Genome Sequencing Center for Infectious Disease"/>
            <person name="Wu L."/>
            <person name="Ma J."/>
        </authorList>
    </citation>
    <scope>NUCLEOTIDE SEQUENCE [LARGE SCALE GENOMIC DNA]</scope>
    <source>
        <strain evidence="6">CGMCC 1.15399</strain>
    </source>
</reference>
<keyword evidence="6" id="KW-1185">Reference proteome</keyword>
<name>A0ABW4GIF1_9ACTN</name>
<organism evidence="5 6">
    <name type="scientific">Nonomuraea guangzhouensis</name>
    <dbReference type="NCBI Taxonomy" id="1291555"/>
    <lineage>
        <taxon>Bacteria</taxon>
        <taxon>Bacillati</taxon>
        <taxon>Actinomycetota</taxon>
        <taxon>Actinomycetes</taxon>
        <taxon>Streptosporangiales</taxon>
        <taxon>Streptosporangiaceae</taxon>
        <taxon>Nonomuraea</taxon>
    </lineage>
</organism>
<dbReference type="GO" id="GO:0003677">
    <property type="term" value="F:DNA binding"/>
    <property type="evidence" value="ECO:0007669"/>
    <property type="project" value="UniProtKB-KW"/>
</dbReference>
<dbReference type="InterPro" id="IPR018356">
    <property type="entry name" value="Tscrpt_reg_HTH_DeoR_CS"/>
</dbReference>
<evidence type="ECO:0000256" key="1">
    <source>
        <dbReference type="ARBA" id="ARBA00023015"/>
    </source>
</evidence>
<dbReference type="EMBL" id="JBHUCM010000020">
    <property type="protein sequence ID" value="MFD1540907.1"/>
    <property type="molecule type" value="Genomic_DNA"/>
</dbReference>
<feature type="domain" description="HTH deoR-type" evidence="4">
    <location>
        <begin position="12"/>
        <end position="67"/>
    </location>
</feature>
<dbReference type="InterPro" id="IPR001034">
    <property type="entry name" value="DeoR_HTH"/>
</dbReference>
<keyword evidence="2 5" id="KW-0238">DNA-binding</keyword>
<evidence type="ECO:0000313" key="6">
    <source>
        <dbReference type="Proteomes" id="UP001597097"/>
    </source>
</evidence>
<dbReference type="RefSeq" id="WP_219532350.1">
    <property type="nucleotide sequence ID" value="NZ_JAHKRM010000014.1"/>
</dbReference>
<evidence type="ECO:0000313" key="5">
    <source>
        <dbReference type="EMBL" id="MFD1540907.1"/>
    </source>
</evidence>
<keyword evidence="3" id="KW-0804">Transcription</keyword>
<comment type="caution">
    <text evidence="5">The sequence shown here is derived from an EMBL/GenBank/DDBJ whole genome shotgun (WGS) entry which is preliminary data.</text>
</comment>
<evidence type="ECO:0000259" key="4">
    <source>
        <dbReference type="PROSITE" id="PS51000"/>
    </source>
</evidence>
<dbReference type="PROSITE" id="PS00894">
    <property type="entry name" value="HTH_DEOR_1"/>
    <property type="match status" value="1"/>
</dbReference>
<dbReference type="SMART" id="SM01134">
    <property type="entry name" value="DeoRC"/>
    <property type="match status" value="1"/>
</dbReference>
<dbReference type="InterPro" id="IPR014036">
    <property type="entry name" value="DeoR-like_C"/>
</dbReference>
<dbReference type="Pfam" id="PF08220">
    <property type="entry name" value="HTH_DeoR"/>
    <property type="match status" value="1"/>
</dbReference>
<sequence>MMTDDREARRGPARRQEAIAERIHAKGELAAAELAELFQVSVMTIHRDLNELERQGIVRKLRGGVTAQPSSVFESNVAFREKSMRREKDAIAARAVELVEPGMAVILDDSTTSLALARKLEPLAPLTVVTNFLTTIELVAGMPGIRLIALGGDYDVLHNSFLGVSCTDAVAALQADLCFVSTSAVTGEYAYHQEQHIVPVKRAMLAAATRSVLLIDHTKLARTALYRVTSLQTFDHVIVDDGARPEALSGLDELNLSYDVVAVATSPLDPLELP</sequence>
<dbReference type="Proteomes" id="UP001597097">
    <property type="component" value="Unassembled WGS sequence"/>
</dbReference>
<dbReference type="PANTHER" id="PTHR30363">
    <property type="entry name" value="HTH-TYPE TRANSCRIPTIONAL REGULATOR SRLR-RELATED"/>
    <property type="match status" value="1"/>
</dbReference>
<evidence type="ECO:0000256" key="3">
    <source>
        <dbReference type="ARBA" id="ARBA00023163"/>
    </source>
</evidence>
<dbReference type="SMART" id="SM00420">
    <property type="entry name" value="HTH_DEOR"/>
    <property type="match status" value="1"/>
</dbReference>
<dbReference type="PROSITE" id="PS51000">
    <property type="entry name" value="HTH_DEOR_2"/>
    <property type="match status" value="1"/>
</dbReference>
<gene>
    <name evidence="5" type="ORF">ACFSJ0_27880</name>
</gene>
<keyword evidence="1" id="KW-0805">Transcription regulation</keyword>
<protein>
    <submittedName>
        <fullName evidence="5">DeoR/GlpR family DNA-binding transcription regulator</fullName>
    </submittedName>
</protein>
<proteinExistence type="predicted"/>
<accession>A0ABW4GIF1</accession>
<dbReference type="Pfam" id="PF00455">
    <property type="entry name" value="DeoRC"/>
    <property type="match status" value="1"/>
</dbReference>
<evidence type="ECO:0000256" key="2">
    <source>
        <dbReference type="ARBA" id="ARBA00023125"/>
    </source>
</evidence>
<dbReference type="InterPro" id="IPR050313">
    <property type="entry name" value="Carb_Metab_HTH_regulators"/>
</dbReference>
<dbReference type="PANTHER" id="PTHR30363:SF44">
    <property type="entry name" value="AGA OPERON TRANSCRIPTIONAL REPRESSOR-RELATED"/>
    <property type="match status" value="1"/>
</dbReference>